<dbReference type="EMBL" id="JXBB01000001">
    <property type="protein sequence ID" value="OAR05596.1"/>
    <property type="molecule type" value="Genomic_DNA"/>
</dbReference>
<feature type="compositionally biased region" description="Basic and acidic residues" evidence="1">
    <location>
        <begin position="170"/>
        <end position="185"/>
    </location>
</feature>
<organism evidence="3 4">
    <name type="scientific">Hydrogenibacillus schlegelii</name>
    <name type="common">Bacillus schlegelii</name>
    <dbReference type="NCBI Taxonomy" id="1484"/>
    <lineage>
        <taxon>Bacteria</taxon>
        <taxon>Bacillati</taxon>
        <taxon>Bacillota</taxon>
        <taxon>Bacilli</taxon>
        <taxon>Bacillales</taxon>
        <taxon>Bacillales Family X. Incertae Sedis</taxon>
        <taxon>Hydrogenibacillus</taxon>
    </lineage>
</organism>
<name>A0A179ISC3_HYDSH</name>
<accession>A0A179ISC3</accession>
<dbReference type="RefSeq" id="WP_066197932.1">
    <property type="nucleotide sequence ID" value="NZ_CBCSAS010000003.1"/>
</dbReference>
<feature type="region of interest" description="Disordered" evidence="1">
    <location>
        <begin position="170"/>
        <end position="194"/>
    </location>
</feature>
<feature type="transmembrane region" description="Helical" evidence="2">
    <location>
        <begin position="35"/>
        <end position="53"/>
    </location>
</feature>
<proteinExistence type="predicted"/>
<keyword evidence="2" id="KW-0472">Membrane</keyword>
<evidence type="ECO:0000313" key="3">
    <source>
        <dbReference type="EMBL" id="OAR05596.1"/>
    </source>
</evidence>
<keyword evidence="4" id="KW-1185">Reference proteome</keyword>
<feature type="transmembrane region" description="Helical" evidence="2">
    <location>
        <begin position="82"/>
        <end position="99"/>
    </location>
</feature>
<reference evidence="3 4" key="1">
    <citation type="submission" date="2015-09" db="EMBL/GenBank/DDBJ databases">
        <title>Draft genome sequence of Hydrogenibacillus schlegelii DSM 2000.</title>
        <authorList>
            <person name="Hemp J."/>
        </authorList>
    </citation>
    <scope>NUCLEOTIDE SEQUENCE [LARGE SCALE GENOMIC DNA]</scope>
    <source>
        <strain evidence="3 4">MA 48</strain>
    </source>
</reference>
<feature type="region of interest" description="Disordered" evidence="1">
    <location>
        <begin position="621"/>
        <end position="654"/>
    </location>
</feature>
<keyword evidence="2" id="KW-0812">Transmembrane</keyword>
<dbReference type="Proteomes" id="UP000243024">
    <property type="component" value="Unassembled WGS sequence"/>
</dbReference>
<evidence type="ECO:0000313" key="4">
    <source>
        <dbReference type="Proteomes" id="UP000243024"/>
    </source>
</evidence>
<protein>
    <submittedName>
        <fullName evidence="3">Uncharacterized protein</fullName>
    </submittedName>
</protein>
<feature type="transmembrane region" description="Helical" evidence="2">
    <location>
        <begin position="506"/>
        <end position="525"/>
    </location>
</feature>
<evidence type="ECO:0000256" key="2">
    <source>
        <dbReference type="SAM" id="Phobius"/>
    </source>
</evidence>
<dbReference type="AlphaFoldDB" id="A0A179ISC3"/>
<comment type="caution">
    <text evidence="3">The sequence shown here is derived from an EMBL/GenBank/DDBJ whole genome shotgun (WGS) entry which is preliminary data.</text>
</comment>
<keyword evidence="2" id="KW-1133">Transmembrane helix</keyword>
<sequence length="867" mass="92087">MIRELRAFGGWLLFAVYVYAAYHLAVLPLAWTDGFAGLAVAAAGTVGLLGLAPAEARRRGIAFAFLVLFADRALAATGLYPAAARVALAALVIGLTVLVGRAAGRLPAPALLALAAAAALSTAIDRPDAKLLGRFLPPVRTPALYGAGTIDYFPLFLDPDHPGRVVTFGNREEVPPEGKEAKDAAETGGDAGPEGEATRLALARLAPERLYVYAFDTEGGTFRRVAVPDAEVARWFEKLRNDFPGYPFFTVEDDGTLRPLVTRDAWAETLFDFGRTFGALLRLDALHLRRPIAAPDVGGPFAGLRLTGEALEGTFDGRPFRLPTDATAVVGRFSLGGEAALVLQGRSLEIAVFPKGGAPRVSHRLSPASIPDIYASEVIPVQFSDGPALLLSFPTDSPERAKIVRPEPDGSWRLLFEATDPLFRFEDVRYDGAQAVLLALAPGRLSGYPQRLLGEYVYENGRLVRLWQAPTSLINVRYLPGPNGTWRLVATEYPNHRLVLLTPHPLPVGAMIAAATGLIAVGLLVRRLRDGRVPQDLTPDRSAQDGSAFRRRAGAVGLSAAVLFAALLAGAAFPVVLRSTPSARPPGVLPSVAAAGADGGAPAANLPAAGEPALDLSAEQAPGAGRAGAAGPATGAPEAEAPIEGAGTETPAARAPVDARAAFRAALAGSEGEGADRFQVVGYTRNSVHKRKTTSMVSGAVVRPERLFGGMRLAGTPYRYYRSGDVRYLWTARTEWVPLPPADPPALFRSLEALMPEFAAAERLPDDDVLGLPAKVYRIRVNGETLFRLAGIAPDDAAFRAFAALPATITVKLLDDPARIGEIEGRWLVPVPGAGYALQEVFFRFFHYGDPSIAIRPPEDIERYLAP</sequence>
<feature type="transmembrane region" description="Helical" evidence="2">
    <location>
        <begin position="7"/>
        <end position="29"/>
    </location>
</feature>
<gene>
    <name evidence="3" type="ORF">SA87_12070</name>
</gene>
<evidence type="ECO:0000256" key="1">
    <source>
        <dbReference type="SAM" id="MobiDB-lite"/>
    </source>
</evidence>
<feature type="transmembrane region" description="Helical" evidence="2">
    <location>
        <begin position="555"/>
        <end position="577"/>
    </location>
</feature>
<dbReference type="STRING" id="1484.SA87_12070"/>